<evidence type="ECO:0000256" key="4">
    <source>
        <dbReference type="ARBA" id="ARBA00023306"/>
    </source>
</evidence>
<dbReference type="HAMAP" id="MF_00267">
    <property type="entry name" value="MinC"/>
    <property type="match status" value="1"/>
</dbReference>
<dbReference type="InterPro" id="IPR036145">
    <property type="entry name" value="MinC_C_sf"/>
</dbReference>
<dbReference type="SUPFAM" id="SSF63848">
    <property type="entry name" value="Cell-division inhibitor MinC, C-terminal domain"/>
    <property type="match status" value="1"/>
</dbReference>
<feature type="domain" description="Septum formation inhibitor MinC N-terminal" evidence="9">
    <location>
        <begin position="13"/>
        <end position="87"/>
    </location>
</feature>
<dbReference type="InterPro" id="IPR007874">
    <property type="entry name" value="MinC_N"/>
</dbReference>
<evidence type="ECO:0000256" key="5">
    <source>
        <dbReference type="ARBA" id="ARBA00025606"/>
    </source>
</evidence>
<dbReference type="Gene3D" id="3.30.70.260">
    <property type="match status" value="1"/>
</dbReference>
<feature type="region of interest" description="Disordered" evidence="7">
    <location>
        <begin position="116"/>
        <end position="139"/>
    </location>
</feature>
<protein>
    <recommendedName>
        <fullName evidence="6">Probable septum site-determining protein MinC</fullName>
    </recommendedName>
</protein>
<comment type="similarity">
    <text evidence="1 6">Belongs to the MinC family.</text>
</comment>
<comment type="function">
    <text evidence="5 6">Cell division inhibitor that blocks the formation of polar Z ring septums. Rapidly oscillates between the poles of the cell to destabilize FtsZ filaments that have formed before they mature into polar Z rings. Prevents FtsZ polymerization.</text>
</comment>
<proteinExistence type="inferred from homology"/>
<dbReference type="Proteomes" id="UP000297564">
    <property type="component" value="Unassembled WGS sequence"/>
</dbReference>
<dbReference type="Gene3D" id="2.160.20.70">
    <property type="match status" value="1"/>
</dbReference>
<organism evidence="10 11">
    <name type="scientific">Ramlibacter rhizophilus</name>
    <dbReference type="NCBI Taxonomy" id="1781167"/>
    <lineage>
        <taxon>Bacteria</taxon>
        <taxon>Pseudomonadati</taxon>
        <taxon>Pseudomonadota</taxon>
        <taxon>Betaproteobacteria</taxon>
        <taxon>Burkholderiales</taxon>
        <taxon>Comamonadaceae</taxon>
        <taxon>Ramlibacter</taxon>
    </lineage>
</organism>
<evidence type="ECO:0000256" key="3">
    <source>
        <dbReference type="ARBA" id="ARBA00023210"/>
    </source>
</evidence>
<gene>
    <name evidence="6 10" type="primary">minC</name>
    <name evidence="10" type="ORF">EZ242_16120</name>
</gene>
<evidence type="ECO:0000313" key="10">
    <source>
        <dbReference type="EMBL" id="TFY97974.1"/>
    </source>
</evidence>
<evidence type="ECO:0000259" key="9">
    <source>
        <dbReference type="Pfam" id="PF05209"/>
    </source>
</evidence>
<dbReference type="GO" id="GO:0000917">
    <property type="term" value="P:division septum assembly"/>
    <property type="evidence" value="ECO:0007669"/>
    <property type="project" value="UniProtKB-KW"/>
</dbReference>
<comment type="subunit">
    <text evidence="6">Interacts with MinD and FtsZ.</text>
</comment>
<dbReference type="PANTHER" id="PTHR34108">
    <property type="entry name" value="SEPTUM SITE-DETERMINING PROTEIN MINC"/>
    <property type="match status" value="1"/>
</dbReference>
<accession>A0A4Z0BIL1</accession>
<evidence type="ECO:0000256" key="2">
    <source>
        <dbReference type="ARBA" id="ARBA00022618"/>
    </source>
</evidence>
<reference evidence="10 11" key="1">
    <citation type="submission" date="2019-03" db="EMBL/GenBank/DDBJ databases">
        <title>Ramlibacter rhizophilus CCTCC AB2015357, whole genome shotgun sequence.</title>
        <authorList>
            <person name="Zhang X."/>
            <person name="Feng G."/>
            <person name="Zhu H."/>
        </authorList>
    </citation>
    <scope>NUCLEOTIDE SEQUENCE [LARGE SCALE GENOMIC DNA]</scope>
    <source>
        <strain evidence="10 11">CCTCC AB2015357</strain>
    </source>
</reference>
<keyword evidence="2 6" id="KW-0132">Cell division</keyword>
<keyword evidence="3 6" id="KW-0717">Septation</keyword>
<name>A0A4Z0BIL1_9BURK</name>
<keyword evidence="11" id="KW-1185">Reference proteome</keyword>
<dbReference type="Pfam" id="PF05209">
    <property type="entry name" value="MinC_N"/>
    <property type="match status" value="1"/>
</dbReference>
<dbReference type="Pfam" id="PF03775">
    <property type="entry name" value="MinC_C"/>
    <property type="match status" value="1"/>
</dbReference>
<sequence length="253" mass="26348">MTVASAGRTPATFEIKSANLPLVCLLLKSDDLAALASELQARFGDTPDFFDHDPAVIELSPLRAAGIETAPDFAALIPLLHSLRLRPVAVRGGSAAQMAAAQAAGLAAAQDLVMPRERPARSEAPAPQAPAPAPAAEAAPTSALVIDRPLRSGQQVYARGRDLIVMCMVNPGAEVIADGHIHVYAPLRGKAIAGARGNVDARILSLCLEPELISIAGVYRTSDVPLPPEVQSRPTQVRLVGGTEGKLVMDAIT</sequence>
<dbReference type="RefSeq" id="WP_135286207.1">
    <property type="nucleotide sequence ID" value="NZ_SMLL01000006.1"/>
</dbReference>
<feature type="domain" description="Septum formation inhibitor MinC C-terminal" evidence="8">
    <location>
        <begin position="145"/>
        <end position="238"/>
    </location>
</feature>
<evidence type="ECO:0000313" key="11">
    <source>
        <dbReference type="Proteomes" id="UP000297564"/>
    </source>
</evidence>
<dbReference type="InterPro" id="IPR016098">
    <property type="entry name" value="CAP/MinC_C"/>
</dbReference>
<evidence type="ECO:0000256" key="6">
    <source>
        <dbReference type="HAMAP-Rule" id="MF_00267"/>
    </source>
</evidence>
<dbReference type="PANTHER" id="PTHR34108:SF1">
    <property type="entry name" value="SEPTUM SITE-DETERMINING PROTEIN MINC"/>
    <property type="match status" value="1"/>
</dbReference>
<dbReference type="GO" id="GO:0000902">
    <property type="term" value="P:cell morphogenesis"/>
    <property type="evidence" value="ECO:0007669"/>
    <property type="project" value="InterPro"/>
</dbReference>
<dbReference type="EMBL" id="SMLL01000006">
    <property type="protein sequence ID" value="TFY97974.1"/>
    <property type="molecule type" value="Genomic_DNA"/>
</dbReference>
<dbReference type="OrthoDB" id="9794530at2"/>
<evidence type="ECO:0000256" key="7">
    <source>
        <dbReference type="SAM" id="MobiDB-lite"/>
    </source>
</evidence>
<evidence type="ECO:0000259" key="8">
    <source>
        <dbReference type="Pfam" id="PF03775"/>
    </source>
</evidence>
<keyword evidence="4 6" id="KW-0131">Cell cycle</keyword>
<dbReference type="AlphaFoldDB" id="A0A4Z0BIL1"/>
<dbReference type="InterPro" id="IPR013033">
    <property type="entry name" value="MinC"/>
</dbReference>
<dbReference type="NCBIfam" id="TIGR01222">
    <property type="entry name" value="minC"/>
    <property type="match status" value="1"/>
</dbReference>
<evidence type="ECO:0000256" key="1">
    <source>
        <dbReference type="ARBA" id="ARBA00006291"/>
    </source>
</evidence>
<dbReference type="InterPro" id="IPR005526">
    <property type="entry name" value="Septum_form_inhib_MinC_C"/>
</dbReference>
<dbReference type="GO" id="GO:0051302">
    <property type="term" value="P:regulation of cell division"/>
    <property type="evidence" value="ECO:0007669"/>
    <property type="project" value="InterPro"/>
</dbReference>
<dbReference type="GO" id="GO:1901891">
    <property type="term" value="P:regulation of cell septum assembly"/>
    <property type="evidence" value="ECO:0007669"/>
    <property type="project" value="InterPro"/>
</dbReference>
<comment type="caution">
    <text evidence="10">The sequence shown here is derived from an EMBL/GenBank/DDBJ whole genome shotgun (WGS) entry which is preliminary data.</text>
</comment>